<reference evidence="7" key="1">
    <citation type="journal article" date="2019" name="Int. J. Syst. Evol. Microbiol.">
        <title>The Global Catalogue of Microorganisms (GCM) 10K type strain sequencing project: providing services to taxonomists for standard genome sequencing and annotation.</title>
        <authorList>
            <consortium name="The Broad Institute Genomics Platform"/>
            <consortium name="The Broad Institute Genome Sequencing Center for Infectious Disease"/>
            <person name="Wu L."/>
            <person name="Ma J."/>
        </authorList>
    </citation>
    <scope>NUCLEOTIDE SEQUENCE [LARGE SCALE GENOMIC DNA]</scope>
    <source>
        <strain evidence="7">CGMCC 4.7131</strain>
    </source>
</reference>
<keyword evidence="3" id="KW-0804">Transcription</keyword>
<gene>
    <name evidence="6" type="ORF">ACFPWV_34835</name>
</gene>
<dbReference type="InterPro" id="IPR036390">
    <property type="entry name" value="WH_DNA-bd_sf"/>
</dbReference>
<proteinExistence type="predicted"/>
<keyword evidence="1" id="KW-0805">Transcription regulation</keyword>
<feature type="compositionally biased region" description="Polar residues" evidence="4">
    <location>
        <begin position="153"/>
        <end position="163"/>
    </location>
</feature>
<dbReference type="PROSITE" id="PS50995">
    <property type="entry name" value="HTH_MARR_2"/>
    <property type="match status" value="1"/>
</dbReference>
<keyword evidence="2" id="KW-0238">DNA-binding</keyword>
<dbReference type="PANTHER" id="PTHR33164">
    <property type="entry name" value="TRANSCRIPTIONAL REGULATOR, MARR FAMILY"/>
    <property type="match status" value="1"/>
</dbReference>
<comment type="caution">
    <text evidence="6">The sequence shown here is derived from an EMBL/GenBank/DDBJ whole genome shotgun (WGS) entry which is preliminary data.</text>
</comment>
<protein>
    <submittedName>
        <fullName evidence="6">MarR family winged helix-turn-helix transcriptional regulator</fullName>
    </submittedName>
</protein>
<feature type="region of interest" description="Disordered" evidence="4">
    <location>
        <begin position="139"/>
        <end position="163"/>
    </location>
</feature>
<accession>A0ABW0E4Q6</accession>
<dbReference type="SMART" id="SM00347">
    <property type="entry name" value="HTH_MARR"/>
    <property type="match status" value="1"/>
</dbReference>
<dbReference type="InterPro" id="IPR036388">
    <property type="entry name" value="WH-like_DNA-bd_sf"/>
</dbReference>
<evidence type="ECO:0000313" key="7">
    <source>
        <dbReference type="Proteomes" id="UP001596035"/>
    </source>
</evidence>
<name>A0ABW0E4Q6_9ACTN</name>
<evidence type="ECO:0000256" key="1">
    <source>
        <dbReference type="ARBA" id="ARBA00023015"/>
    </source>
</evidence>
<dbReference type="PRINTS" id="PR00598">
    <property type="entry name" value="HTHMARR"/>
</dbReference>
<dbReference type="PANTHER" id="PTHR33164:SF57">
    <property type="entry name" value="MARR-FAMILY TRANSCRIPTIONAL REGULATOR"/>
    <property type="match status" value="1"/>
</dbReference>
<sequence>MAEQAQYEELVRQFSAFGAVKREMNRIMPADCHGGSAAVLTLLGRHDDMRMSKIAELLSVDMSVTSRHVAHLAERGWLERSPDPADKRSRILHLTPAGRTQLDELFRRTTRLLAERLDDWSDDEVSRLTQLMARLRDSFGDCRAGPRPASPAPEQTTRTPAST</sequence>
<dbReference type="SUPFAM" id="SSF46785">
    <property type="entry name" value="Winged helix' DNA-binding domain"/>
    <property type="match status" value="1"/>
</dbReference>
<dbReference type="InterPro" id="IPR039422">
    <property type="entry name" value="MarR/SlyA-like"/>
</dbReference>
<dbReference type="EMBL" id="JBHSKN010000035">
    <property type="protein sequence ID" value="MFC5245024.1"/>
    <property type="molecule type" value="Genomic_DNA"/>
</dbReference>
<keyword evidence="7" id="KW-1185">Reference proteome</keyword>
<dbReference type="Proteomes" id="UP001596035">
    <property type="component" value="Unassembled WGS sequence"/>
</dbReference>
<evidence type="ECO:0000256" key="4">
    <source>
        <dbReference type="SAM" id="MobiDB-lite"/>
    </source>
</evidence>
<feature type="domain" description="HTH marR-type" evidence="5">
    <location>
        <begin position="1"/>
        <end position="137"/>
    </location>
</feature>
<organism evidence="6 7">
    <name type="scientific">Streptomyces atrovirens</name>
    <dbReference type="NCBI Taxonomy" id="285556"/>
    <lineage>
        <taxon>Bacteria</taxon>
        <taxon>Bacillati</taxon>
        <taxon>Actinomycetota</taxon>
        <taxon>Actinomycetes</taxon>
        <taxon>Kitasatosporales</taxon>
        <taxon>Streptomycetaceae</taxon>
        <taxon>Streptomyces</taxon>
    </lineage>
</organism>
<dbReference type="InterPro" id="IPR000835">
    <property type="entry name" value="HTH_MarR-typ"/>
</dbReference>
<evidence type="ECO:0000256" key="3">
    <source>
        <dbReference type="ARBA" id="ARBA00023163"/>
    </source>
</evidence>
<dbReference type="PROSITE" id="PS01117">
    <property type="entry name" value="HTH_MARR_1"/>
    <property type="match status" value="1"/>
</dbReference>
<evidence type="ECO:0000256" key="2">
    <source>
        <dbReference type="ARBA" id="ARBA00023125"/>
    </source>
</evidence>
<dbReference type="InterPro" id="IPR023187">
    <property type="entry name" value="Tscrpt_reg_MarR-type_CS"/>
</dbReference>
<dbReference type="Gene3D" id="1.10.10.10">
    <property type="entry name" value="Winged helix-like DNA-binding domain superfamily/Winged helix DNA-binding domain"/>
    <property type="match status" value="1"/>
</dbReference>
<evidence type="ECO:0000313" key="6">
    <source>
        <dbReference type="EMBL" id="MFC5245024.1"/>
    </source>
</evidence>
<evidence type="ECO:0000259" key="5">
    <source>
        <dbReference type="PROSITE" id="PS50995"/>
    </source>
</evidence>
<dbReference type="Pfam" id="PF01047">
    <property type="entry name" value="MarR"/>
    <property type="match status" value="1"/>
</dbReference>
<dbReference type="RefSeq" id="WP_344569488.1">
    <property type="nucleotide sequence ID" value="NZ_BAAATG010000065.1"/>
</dbReference>